<dbReference type="Proteomes" id="UP000315496">
    <property type="component" value="Chromosome 2"/>
</dbReference>
<evidence type="ECO:0000313" key="4">
    <source>
        <dbReference type="Proteomes" id="UP000315496"/>
    </source>
</evidence>
<proteinExistence type="predicted"/>
<comment type="caution">
    <text evidence="3">The sequence shown here is derived from an EMBL/GenBank/DDBJ whole genome shotgun (WGS) entry which is preliminary data.</text>
</comment>
<sequence>MSYLTVKCVAAPPRPHTVADMGPRGMGGLLRSPRRVQNSAVSSRPHDPPSSIGVATSPGRGIPPELAEYVDQACERLRDEVFERLDQYLQELTGTQSQVNHIMHTLGKIRDVLEANSEDIRELHESLLSLKEEVASLKEQRPTEPRPSSEASLEEALAAIRKDVSDIQFQLGTMQTVSRFF</sequence>
<evidence type="ECO:0000313" key="3">
    <source>
        <dbReference type="EMBL" id="TNJ28790.1"/>
    </source>
</evidence>
<accession>A0A4Z1SSN4</accession>
<dbReference type="Gene3D" id="1.20.5.300">
    <property type="match status" value="1"/>
</dbReference>
<dbReference type="EMBL" id="VDLU01000002">
    <property type="protein sequence ID" value="TNJ28790.1"/>
    <property type="molecule type" value="Genomic_DNA"/>
</dbReference>
<dbReference type="VEuPathDB" id="GiardiaDB:GMRT_15619"/>
<keyword evidence="1" id="KW-0175">Coiled coil</keyword>
<evidence type="ECO:0000256" key="2">
    <source>
        <dbReference type="SAM" id="MobiDB-lite"/>
    </source>
</evidence>
<organism evidence="3 4">
    <name type="scientific">Giardia muris</name>
    <dbReference type="NCBI Taxonomy" id="5742"/>
    <lineage>
        <taxon>Eukaryota</taxon>
        <taxon>Metamonada</taxon>
        <taxon>Diplomonadida</taxon>
        <taxon>Hexamitidae</taxon>
        <taxon>Giardiinae</taxon>
        <taxon>Giardia</taxon>
    </lineage>
</organism>
<protein>
    <submittedName>
        <fullName evidence="3">Uncharacterized protein</fullName>
    </submittedName>
</protein>
<gene>
    <name evidence="3" type="ORF">GMRT_15619</name>
</gene>
<reference evidence="3 4" key="1">
    <citation type="submission" date="2019-05" db="EMBL/GenBank/DDBJ databases">
        <title>The compact genome of Giardia muris reveals important steps in the evolution of intestinal protozoan parasites.</title>
        <authorList>
            <person name="Xu F."/>
            <person name="Jimenez-Gonzalez A."/>
            <person name="Einarsson E."/>
            <person name="Astvaldsson A."/>
            <person name="Peirasmaki D."/>
            <person name="Eckmann L."/>
            <person name="Andersson J.O."/>
            <person name="Svard S.G."/>
            <person name="Jerlstrom-Hultqvist J."/>
        </authorList>
    </citation>
    <scope>NUCLEOTIDE SEQUENCE [LARGE SCALE GENOMIC DNA]</scope>
    <source>
        <strain evidence="3 4">Roberts-Thomson</strain>
    </source>
</reference>
<evidence type="ECO:0000256" key="1">
    <source>
        <dbReference type="SAM" id="Coils"/>
    </source>
</evidence>
<feature type="coiled-coil region" evidence="1">
    <location>
        <begin position="113"/>
        <end position="140"/>
    </location>
</feature>
<name>A0A4Z1SSN4_GIAMU</name>
<keyword evidence="4" id="KW-1185">Reference proteome</keyword>
<feature type="region of interest" description="Disordered" evidence="2">
    <location>
        <begin position="17"/>
        <end position="60"/>
    </location>
</feature>
<dbReference type="AlphaFoldDB" id="A0A4Z1SSN4"/>